<proteinExistence type="predicted"/>
<evidence type="ECO:0000313" key="5">
    <source>
        <dbReference type="Proteomes" id="UP001162881"/>
    </source>
</evidence>
<evidence type="ECO:0000259" key="3">
    <source>
        <dbReference type="Pfam" id="PF00326"/>
    </source>
</evidence>
<name>A0ABT0BAA2_9SPHN</name>
<evidence type="ECO:0000256" key="2">
    <source>
        <dbReference type="SAM" id="SignalP"/>
    </source>
</evidence>
<dbReference type="InterPro" id="IPR001375">
    <property type="entry name" value="Peptidase_S9_cat"/>
</dbReference>
<dbReference type="SUPFAM" id="SSF82171">
    <property type="entry name" value="DPP6 N-terminal domain-like"/>
    <property type="match status" value="1"/>
</dbReference>
<keyword evidence="2" id="KW-0732">Signal</keyword>
<dbReference type="PANTHER" id="PTHR42776">
    <property type="entry name" value="SERINE PEPTIDASE S9 FAMILY MEMBER"/>
    <property type="match status" value="1"/>
</dbReference>
<accession>A0ABT0BAA2</accession>
<feature type="signal peptide" evidence="2">
    <location>
        <begin position="1"/>
        <end position="25"/>
    </location>
</feature>
<protein>
    <submittedName>
        <fullName evidence="4">S9 family peptidase</fullName>
    </submittedName>
</protein>
<dbReference type="PANTHER" id="PTHR42776:SF27">
    <property type="entry name" value="DIPEPTIDYL PEPTIDASE FAMILY MEMBER 6"/>
    <property type="match status" value="1"/>
</dbReference>
<dbReference type="Pfam" id="PF00326">
    <property type="entry name" value="Peptidase_S9"/>
    <property type="match status" value="1"/>
</dbReference>
<keyword evidence="5" id="KW-1185">Reference proteome</keyword>
<dbReference type="SUPFAM" id="SSF53474">
    <property type="entry name" value="alpha/beta-Hydrolases"/>
    <property type="match status" value="1"/>
</dbReference>
<dbReference type="Proteomes" id="UP001162881">
    <property type="component" value="Unassembled WGS sequence"/>
</dbReference>
<dbReference type="Gene3D" id="3.40.50.1820">
    <property type="entry name" value="alpha/beta hydrolase"/>
    <property type="match status" value="1"/>
</dbReference>
<dbReference type="InterPro" id="IPR029058">
    <property type="entry name" value="AB_hydrolase_fold"/>
</dbReference>
<sequence length="668" mass="72325">MIFKRTAAAVSGALAAQTLACGAIAQPAPVSDLAAKFGARADVRQITLSPDGQQVAFLSSGNPRGEVLSVANVADGHTKAILNAAGGDEHISRCSWITNDRLLCDYRAIKNIAGQLLGFSRMLAVDADGSRLKVLFQNQSPFRQLSLRQSGGDLIDFDGGEPGSVLVSREYAKERTIGTRLAEDRDGLGVDRLDTTTLRRRPIEQPKRTAVEYISDGHGAIRVMGLQPPASGGYAATFIDYMYRPAQGGDGWKPLSRIEFNGAGWSGFNPSAVDRGLDVVYGFQDHDGYSALYSIALDGSGASRLVAGRPGVDVDGLVRIGRSRRVVGVSYAQEYRVVDIFDPDIKSMLAMLHKSFPADRQLQLLDASADESKFLVEVTADDDPGTIYLFDRKTRELRDLLLVRPQLANLTLAKMKPVTYAAADGTKIPAYLTLPPGKENAKGLPAIVMPHGGPSARDEWGFDWLVQYYAQRGFAVLQPNYRGSAGYGENWLMQNGFKSWRSAIGDIDDAGRWLVSQGIAAPDKLAIVGWSYGGYAALQSGVTEPGLFKAIVAIAPVTDLALLREESRDFTNFRFVDRQIGDGPQVAAGSPAQHAGAIAVPVLMFHGTLDQNVDIEQTRLMQRRLQSASKTVDVVEFEGLAHSLDDSVARRTLLSQSNAFLRRTMGMQ</sequence>
<dbReference type="RefSeq" id="WP_244016890.1">
    <property type="nucleotide sequence ID" value="NZ_JALHLF010000006.1"/>
</dbReference>
<comment type="caution">
    <text evidence="4">The sequence shown here is derived from an EMBL/GenBank/DDBJ whole genome shotgun (WGS) entry which is preliminary data.</text>
</comment>
<gene>
    <name evidence="4" type="ORF">MTR62_03250</name>
</gene>
<evidence type="ECO:0000256" key="1">
    <source>
        <dbReference type="ARBA" id="ARBA00022801"/>
    </source>
</evidence>
<evidence type="ECO:0000313" key="4">
    <source>
        <dbReference type="EMBL" id="MCJ2181724.1"/>
    </source>
</evidence>
<dbReference type="EMBL" id="JALHLF010000006">
    <property type="protein sequence ID" value="MCJ2181724.1"/>
    <property type="molecule type" value="Genomic_DNA"/>
</dbReference>
<keyword evidence="1" id="KW-0378">Hydrolase</keyword>
<organism evidence="4 5">
    <name type="scientific">Novosphingobium organovorum</name>
    <dbReference type="NCBI Taxonomy" id="2930092"/>
    <lineage>
        <taxon>Bacteria</taxon>
        <taxon>Pseudomonadati</taxon>
        <taxon>Pseudomonadota</taxon>
        <taxon>Alphaproteobacteria</taxon>
        <taxon>Sphingomonadales</taxon>
        <taxon>Sphingomonadaceae</taxon>
        <taxon>Novosphingobium</taxon>
    </lineage>
</organism>
<feature type="domain" description="Peptidase S9 prolyl oligopeptidase catalytic" evidence="3">
    <location>
        <begin position="460"/>
        <end position="667"/>
    </location>
</feature>
<reference evidence="4" key="1">
    <citation type="submission" date="2022-03" db="EMBL/GenBank/DDBJ databases">
        <title>Identification of a novel bacterium isolated from mangrove sediments.</title>
        <authorList>
            <person name="Pan X."/>
        </authorList>
    </citation>
    <scope>NUCLEOTIDE SEQUENCE</scope>
    <source>
        <strain evidence="4">B1949</strain>
    </source>
</reference>
<feature type="chain" id="PRO_5045286925" evidence="2">
    <location>
        <begin position="26"/>
        <end position="668"/>
    </location>
</feature>